<dbReference type="Proteomes" id="UP000438429">
    <property type="component" value="Unassembled WGS sequence"/>
</dbReference>
<protein>
    <submittedName>
        <fullName evidence="2">Uncharacterized protein</fullName>
    </submittedName>
</protein>
<evidence type="ECO:0000256" key="1">
    <source>
        <dbReference type="SAM" id="MobiDB-lite"/>
    </source>
</evidence>
<dbReference type="AlphaFoldDB" id="A0A6A4RS32"/>
<feature type="region of interest" description="Disordered" evidence="1">
    <location>
        <begin position="51"/>
        <end position="84"/>
    </location>
</feature>
<reference evidence="2 3" key="1">
    <citation type="submission" date="2019-06" db="EMBL/GenBank/DDBJ databases">
        <title>Draft genomes of female and male turbot (Scophthalmus maximus).</title>
        <authorList>
            <person name="Xu H."/>
            <person name="Xu X.-W."/>
            <person name="Shao C."/>
            <person name="Chen S."/>
        </authorList>
    </citation>
    <scope>NUCLEOTIDE SEQUENCE [LARGE SCALE GENOMIC DNA]</scope>
    <source>
        <strain evidence="2">Ysfricsl-2016a</strain>
        <tissue evidence="2">Blood</tissue>
    </source>
</reference>
<dbReference type="EMBL" id="VEVO01000021">
    <property type="protein sequence ID" value="KAF0024813.1"/>
    <property type="molecule type" value="Genomic_DNA"/>
</dbReference>
<name>A0A6A4RS32_SCOMX</name>
<feature type="region of interest" description="Disordered" evidence="1">
    <location>
        <begin position="1"/>
        <end position="24"/>
    </location>
</feature>
<feature type="compositionally biased region" description="Polar residues" evidence="1">
    <location>
        <begin position="51"/>
        <end position="67"/>
    </location>
</feature>
<organism evidence="2 3">
    <name type="scientific">Scophthalmus maximus</name>
    <name type="common">Turbot</name>
    <name type="synonym">Psetta maxima</name>
    <dbReference type="NCBI Taxonomy" id="52904"/>
    <lineage>
        <taxon>Eukaryota</taxon>
        <taxon>Metazoa</taxon>
        <taxon>Chordata</taxon>
        <taxon>Craniata</taxon>
        <taxon>Vertebrata</taxon>
        <taxon>Euteleostomi</taxon>
        <taxon>Actinopterygii</taxon>
        <taxon>Neopterygii</taxon>
        <taxon>Teleostei</taxon>
        <taxon>Neoteleostei</taxon>
        <taxon>Acanthomorphata</taxon>
        <taxon>Carangaria</taxon>
        <taxon>Pleuronectiformes</taxon>
        <taxon>Pleuronectoidei</taxon>
        <taxon>Scophthalmidae</taxon>
        <taxon>Scophthalmus</taxon>
    </lineage>
</organism>
<gene>
    <name evidence="2" type="ORF">F2P81_023615</name>
</gene>
<accession>A0A6A4RS32</accession>
<evidence type="ECO:0000313" key="2">
    <source>
        <dbReference type="EMBL" id="KAF0024813.1"/>
    </source>
</evidence>
<sequence length="84" mass="10118">MMINAIADIEQKPGKSNQTHTWRRKSCRNPSQYVIYYYYMQYYSTQQNVQQPRVENANTPLLSSDSSWFDRQHQRQTDVQPNRT</sequence>
<comment type="caution">
    <text evidence="2">The sequence shown here is derived from an EMBL/GenBank/DDBJ whole genome shotgun (WGS) entry which is preliminary data.</text>
</comment>
<evidence type="ECO:0000313" key="3">
    <source>
        <dbReference type="Proteomes" id="UP000438429"/>
    </source>
</evidence>
<proteinExistence type="predicted"/>